<keyword evidence="1" id="KW-1185">Reference proteome</keyword>
<evidence type="ECO:0000313" key="2">
    <source>
        <dbReference type="WBParaSite" id="MhA1_Contig2111.frz3.gene1"/>
    </source>
</evidence>
<sequence>MLENESSLQRKNTLIYMKQQIKIYIYKTFMEENENLIFGEIKYISTYTGGPIPTLIPLFDDGSYEFEFNDEGEITKEIKINNDSNNIITHIIQRELFPINKNAILPFKAWQKWFDYNGKYFVVHNKGKAKEFNENVSNEDLYSFIVFIDAINGN</sequence>
<dbReference type="Proteomes" id="UP000095281">
    <property type="component" value="Unplaced"/>
</dbReference>
<protein>
    <submittedName>
        <fullName evidence="2">SMI1/KNR4 family protein</fullName>
    </submittedName>
</protein>
<evidence type="ECO:0000313" key="1">
    <source>
        <dbReference type="Proteomes" id="UP000095281"/>
    </source>
</evidence>
<accession>A0A1I8BER5</accession>
<proteinExistence type="predicted"/>
<dbReference type="AlphaFoldDB" id="A0A1I8BER5"/>
<name>A0A1I8BER5_MELHA</name>
<dbReference type="WBParaSite" id="MhA1_Contig2111.frz3.gene1">
    <property type="protein sequence ID" value="MhA1_Contig2111.frz3.gene1"/>
    <property type="gene ID" value="MhA1_Contig2111.frz3.gene1"/>
</dbReference>
<organism evidence="1 2">
    <name type="scientific">Meloidogyne hapla</name>
    <name type="common">Root-knot nematode worm</name>
    <dbReference type="NCBI Taxonomy" id="6305"/>
    <lineage>
        <taxon>Eukaryota</taxon>
        <taxon>Metazoa</taxon>
        <taxon>Ecdysozoa</taxon>
        <taxon>Nematoda</taxon>
        <taxon>Chromadorea</taxon>
        <taxon>Rhabditida</taxon>
        <taxon>Tylenchina</taxon>
        <taxon>Tylenchomorpha</taxon>
        <taxon>Tylenchoidea</taxon>
        <taxon>Meloidogynidae</taxon>
        <taxon>Meloidogyninae</taxon>
        <taxon>Meloidogyne</taxon>
    </lineage>
</organism>
<reference evidence="2" key="1">
    <citation type="submission" date="2016-11" db="UniProtKB">
        <authorList>
            <consortium name="WormBaseParasite"/>
        </authorList>
    </citation>
    <scope>IDENTIFICATION</scope>
</reference>